<name>A0A4R3JNW0_9RHOB</name>
<dbReference type="GO" id="GO:0019867">
    <property type="term" value="C:outer membrane"/>
    <property type="evidence" value="ECO:0007669"/>
    <property type="project" value="InterPro"/>
</dbReference>
<keyword evidence="6" id="KW-1185">Reference proteome</keyword>
<dbReference type="InterPro" id="IPR039910">
    <property type="entry name" value="D15-like"/>
</dbReference>
<dbReference type="PANTHER" id="PTHR12815:SF42">
    <property type="entry name" value="BACTERIAL SURFACE ANTIGEN (D15) DOMAIN-CONTAINING PROTEIN"/>
    <property type="match status" value="1"/>
</dbReference>
<dbReference type="AlphaFoldDB" id="A0A4R3JNW0"/>
<sequence>MRFHMGVANWAGAAAMAALGIGTAPSGASALEAVEFRFANGESQLADDIRDVSLVAAAKEEGRTGSRTILAAALADYGRIVDTLYAHGYYGGTVNIFVNGREATAIPLLDVPAEISTVAIVVDRGPQFRFGRLRVEPLAPGTELPEGFRTGSKARSPAIRSAVTTAVDGWREQGHAKADIGSQAVAAQHSDSTLSVDVGISPGPLVRLGDLVITSPSAVRAGRIQRIAGLPTGEVYTPEEIRLAAERLRRTGAFASVSLSEAEELNADASMDIEAALVDQKPRRFGFGAEISSLEGLTLSSFWLHRNLWGGAERLRFDVEVTNIGGSSGIDYLAGVRLEIPAALGADTTAYFMAEYDLQDEPSYYSEAVTLGGGATWILNEQISAETGIAYSYSETRDSFGSRTFQVFSFPTSVKRDTRDEVLNPTTGTYAELEVTPFVGLEGSDTGTRVYSDLRGYRGFGEEEGIVVAGRLQFGAVLGSGLERTRPEYLFYSGGPGTVRGQPYQSLEVDLGNGDSSGGRGFLGLSAELRVAVSQSIGVVGFADAGYVNADSSFGDTGDWHSGAGLGLRYQTGIGPIRFDVAAPVSGDTGDGAQFYIGIGQAF</sequence>
<evidence type="ECO:0000256" key="1">
    <source>
        <dbReference type="ARBA" id="ARBA00004370"/>
    </source>
</evidence>
<dbReference type="PANTHER" id="PTHR12815">
    <property type="entry name" value="SORTING AND ASSEMBLY MACHINERY SAMM50 PROTEIN FAMILY MEMBER"/>
    <property type="match status" value="1"/>
</dbReference>
<keyword evidence="3" id="KW-0472">Membrane</keyword>
<comment type="caution">
    <text evidence="5">The sequence shown here is derived from an EMBL/GenBank/DDBJ whole genome shotgun (WGS) entry which is preliminary data.</text>
</comment>
<evidence type="ECO:0000313" key="6">
    <source>
        <dbReference type="Proteomes" id="UP000295696"/>
    </source>
</evidence>
<dbReference type="InterPro" id="IPR000184">
    <property type="entry name" value="Bac_surfAg_D15"/>
</dbReference>
<reference evidence="5 6" key="1">
    <citation type="submission" date="2019-03" db="EMBL/GenBank/DDBJ databases">
        <title>Genomic Encyclopedia of Type Strains, Phase IV (KMG-IV): sequencing the most valuable type-strain genomes for metagenomic binning, comparative biology and taxonomic classification.</title>
        <authorList>
            <person name="Goeker M."/>
        </authorList>
    </citation>
    <scope>NUCLEOTIDE SEQUENCE [LARGE SCALE GENOMIC DNA]</scope>
    <source>
        <strain evidence="5 6">DSM 104836</strain>
    </source>
</reference>
<gene>
    <name evidence="5" type="ORF">EDD52_101367</name>
</gene>
<dbReference type="Proteomes" id="UP000295696">
    <property type="component" value="Unassembled WGS sequence"/>
</dbReference>
<organism evidence="5 6">
    <name type="scientific">Primorskyibacter sedentarius</name>
    <dbReference type="NCBI Taxonomy" id="745311"/>
    <lineage>
        <taxon>Bacteria</taxon>
        <taxon>Pseudomonadati</taxon>
        <taxon>Pseudomonadota</taxon>
        <taxon>Alphaproteobacteria</taxon>
        <taxon>Rhodobacterales</taxon>
        <taxon>Roseobacteraceae</taxon>
        <taxon>Primorskyibacter</taxon>
    </lineage>
</organism>
<keyword evidence="2" id="KW-0812">Transmembrane</keyword>
<comment type="subcellular location">
    <subcellularLocation>
        <location evidence="1">Membrane</location>
    </subcellularLocation>
</comment>
<keyword evidence="2" id="KW-1134">Transmembrane beta strand</keyword>
<dbReference type="Pfam" id="PF01103">
    <property type="entry name" value="Omp85"/>
    <property type="match status" value="1"/>
</dbReference>
<accession>A0A4R3JNW0</accession>
<proteinExistence type="predicted"/>
<evidence type="ECO:0000256" key="3">
    <source>
        <dbReference type="ARBA" id="ARBA00023136"/>
    </source>
</evidence>
<evidence type="ECO:0000313" key="5">
    <source>
        <dbReference type="EMBL" id="TCS67272.1"/>
    </source>
</evidence>
<evidence type="ECO:0000256" key="2">
    <source>
        <dbReference type="ARBA" id="ARBA00022452"/>
    </source>
</evidence>
<protein>
    <submittedName>
        <fullName evidence="5">Autotransporter secretion outer membrane protein TamA</fullName>
    </submittedName>
</protein>
<dbReference type="EMBL" id="SLZU01000001">
    <property type="protein sequence ID" value="TCS67272.1"/>
    <property type="molecule type" value="Genomic_DNA"/>
</dbReference>
<evidence type="ECO:0000259" key="4">
    <source>
        <dbReference type="Pfam" id="PF01103"/>
    </source>
</evidence>
<dbReference type="Gene3D" id="2.40.160.50">
    <property type="entry name" value="membrane protein fhac: a member of the omp85/tpsb transporter family"/>
    <property type="match status" value="1"/>
</dbReference>
<dbReference type="Gene3D" id="3.10.20.310">
    <property type="entry name" value="membrane protein fhac"/>
    <property type="match status" value="1"/>
</dbReference>
<feature type="domain" description="Bacterial surface antigen (D15)" evidence="4">
    <location>
        <begin position="307"/>
        <end position="603"/>
    </location>
</feature>